<proteinExistence type="predicted"/>
<keyword evidence="7" id="KW-0282">Flagellum</keyword>
<dbReference type="Proteomes" id="UP000319801">
    <property type="component" value="Unassembled WGS sequence"/>
</dbReference>
<dbReference type="SUPFAM" id="SSF82171">
    <property type="entry name" value="DPP6 N-terminal domain-like"/>
    <property type="match status" value="1"/>
</dbReference>
<evidence type="ECO:0000313" key="7">
    <source>
        <dbReference type="EMBL" id="TSL47572.1"/>
    </source>
</evidence>
<organism evidence="7 8">
    <name type="scientific">Bagarius yarrelli</name>
    <name type="common">Goonch</name>
    <name type="synonym">Bagrus yarrelli</name>
    <dbReference type="NCBI Taxonomy" id="175774"/>
    <lineage>
        <taxon>Eukaryota</taxon>
        <taxon>Metazoa</taxon>
        <taxon>Chordata</taxon>
        <taxon>Craniata</taxon>
        <taxon>Vertebrata</taxon>
        <taxon>Euteleostomi</taxon>
        <taxon>Actinopterygii</taxon>
        <taxon>Neopterygii</taxon>
        <taxon>Teleostei</taxon>
        <taxon>Ostariophysi</taxon>
        <taxon>Siluriformes</taxon>
        <taxon>Sisoridae</taxon>
        <taxon>Sisorinae</taxon>
        <taxon>Bagarius</taxon>
    </lineage>
</organism>
<keyword evidence="8" id="KW-1185">Reference proteome</keyword>
<dbReference type="PANTHER" id="PTHR32215:SF0">
    <property type="entry name" value="CILIA- AND FLAGELLA-ASSOCIATED PROTEIN 57"/>
    <property type="match status" value="1"/>
</dbReference>
<dbReference type="InterPro" id="IPR055442">
    <property type="entry name" value="Beta-prop_EML-like_2nd"/>
</dbReference>
<feature type="coiled-coil region" evidence="4">
    <location>
        <begin position="762"/>
        <end position="877"/>
    </location>
</feature>
<dbReference type="InterPro" id="IPR052993">
    <property type="entry name" value="CFA-57"/>
</dbReference>
<dbReference type="InterPro" id="IPR015943">
    <property type="entry name" value="WD40/YVTN_repeat-like_dom_sf"/>
</dbReference>
<accession>A0A556TZG3</accession>
<sequence length="1167" mass="134570">MALSLDHRLLAVSESGKSATIIIFELKDQRFTKKQILKGVDYDVHEFVCMAFSAHSEYLLAQAGEPTWNLFYWQWEKKELIGAVKTTTQGFISQVSFSPRDTKQICVTGRKVFKIFELKKDSLRQAESFKVENEEVLCHAWLSGDAIVAGTEAGQLLMLKSRRLHRLGKPYEKQMEKTDSSSSAAQLASVTAILRYSKGFVCSPGPGLVYLYDKTKEGDYRKTKAIRIPVNPNSKHPFQSILTICFSPSEDVLAISTDRGQLYHVSLSSAEVVERQNAEFKFLSHSFHSEGITGLSVCSTKPLIATCSKDYTVHIWNYRTMFLEQFKEFDKEPICLSMHPNGYSFLMGFSTEICLLYISNEDMRTVRRFPISNCTECVFNHDGNKFAAINGNVIHVYNLRTLKKLELIGHKEKVQSVKWRDDDRRLVSCGKDGTVFVWDSMTGNYEVKNEMECCYADVMFSPKTGTVLAVLFELNSYGEAITMTYSGRVIVVGTAAGTIRVIEYPFKKKKTWKEHQAHSGAVTKVAVTSGDQNLVTASEDGSILIWSIIDPDAQTHETVKEIDHSEEVLCTKATLAEKDQTIDELKSHVEWLKVEREFQMNERDVDCNDKMNKMKQPYSLQIETLKEQIQVSNTVIKTEKDTYQKAVAEMGEKHPKALNEQEKTLSKGIPVEFERHQETEQKMHQMQESFEKKQQTDEKSRLSVIAERKQVYDAQLQEDDANNTKCAMHLRKIFAQANQLIEVLIDTSVVSDNKREPYRSLLRASRKTQAKLEQEVRNSEENQKRIKDDATDEIMELSQDYDEDMEAEKEAVLRVQHEMQLMEKKISTYWSMKNVTDSQCAKIAKLKEEMQNLRSQYRDATNRLKHLKKEQKEQSKTVADQECTIEKLNKTFENRKQCLKERDDELVRVVLDTKKADEECEQLGSGQRKEIKRLGKIIEEDKETLTMISAEMSLDKKKNQEIISDLRQKLKTKDNVLDTVKQKVRNANILVERMKRDIHNCSRFIQEPRKLKEHFMALHMRFIHRTHPQVAIGVDAEVAQKRTRHIDHFHRLMDANKSVQSKENKAEKARYDKIKKECTFFTEQLKDQQLKHRQLLTDLKEKNIECDDTAEFPAIYVDMNRPVSKPQRSGSRKLQKNSSERRQDKSTAQQTPTSSPKSPPINPKKTK</sequence>
<evidence type="ECO:0000256" key="2">
    <source>
        <dbReference type="ARBA" id="ARBA00022737"/>
    </source>
</evidence>
<dbReference type="PROSITE" id="PS50082">
    <property type="entry name" value="WD_REPEATS_2"/>
    <property type="match status" value="3"/>
</dbReference>
<feature type="coiled-coil region" evidence="4">
    <location>
        <begin position="963"/>
        <end position="997"/>
    </location>
</feature>
<evidence type="ECO:0000256" key="3">
    <source>
        <dbReference type="PROSITE-ProRule" id="PRU00221"/>
    </source>
</evidence>
<keyword evidence="1 3" id="KW-0853">WD repeat</keyword>
<dbReference type="SUPFAM" id="SSF50998">
    <property type="entry name" value="Quinoprotein alcohol dehydrogenase-like"/>
    <property type="match status" value="1"/>
</dbReference>
<feature type="compositionally biased region" description="Low complexity" evidence="5">
    <location>
        <begin position="1146"/>
        <end position="1156"/>
    </location>
</feature>
<feature type="repeat" description="WD" evidence="3">
    <location>
        <begin position="285"/>
        <end position="320"/>
    </location>
</feature>
<evidence type="ECO:0000313" key="8">
    <source>
        <dbReference type="Proteomes" id="UP000319801"/>
    </source>
</evidence>
<name>A0A556TZG3_BAGYA</name>
<feature type="repeat" description="WD" evidence="3">
    <location>
        <begin position="515"/>
        <end position="548"/>
    </location>
</feature>
<evidence type="ECO:0000256" key="1">
    <source>
        <dbReference type="ARBA" id="ARBA00022574"/>
    </source>
</evidence>
<gene>
    <name evidence="7" type="ORF">Baya_7153</name>
</gene>
<feature type="compositionally biased region" description="Pro residues" evidence="5">
    <location>
        <begin position="1157"/>
        <end position="1167"/>
    </location>
</feature>
<comment type="caution">
    <text evidence="7">The sequence shown here is derived from an EMBL/GenBank/DDBJ whole genome shotgun (WGS) entry which is preliminary data.</text>
</comment>
<dbReference type="AlphaFoldDB" id="A0A556TZG3"/>
<reference evidence="7 8" key="1">
    <citation type="journal article" date="2019" name="Genome Biol. Evol.">
        <title>Whole-Genome Sequencing of the Giant Devil Catfish, Bagarius yarrelli.</title>
        <authorList>
            <person name="Jiang W."/>
            <person name="Lv Y."/>
            <person name="Cheng L."/>
            <person name="Yang K."/>
            <person name="Chao B."/>
            <person name="Wang X."/>
            <person name="Li Y."/>
            <person name="Pan X."/>
            <person name="You X."/>
            <person name="Zhang Y."/>
            <person name="Yang J."/>
            <person name="Li J."/>
            <person name="Zhang X."/>
            <person name="Liu S."/>
            <person name="Sun C."/>
            <person name="Yang J."/>
            <person name="Shi Q."/>
        </authorList>
    </citation>
    <scope>NUCLEOTIDE SEQUENCE [LARGE SCALE GENOMIC DNA]</scope>
    <source>
        <strain evidence="7">JWS20170419001</strain>
        <tissue evidence="7">Muscle</tissue>
    </source>
</reference>
<feature type="region of interest" description="Disordered" evidence="5">
    <location>
        <begin position="1117"/>
        <end position="1167"/>
    </location>
</feature>
<dbReference type="PROSITE" id="PS50294">
    <property type="entry name" value="WD_REPEATS_REGION"/>
    <property type="match status" value="2"/>
</dbReference>
<evidence type="ECO:0000259" key="6">
    <source>
        <dbReference type="Pfam" id="PF23414"/>
    </source>
</evidence>
<keyword evidence="4" id="KW-0175">Coiled coil</keyword>
<keyword evidence="7" id="KW-0969">Cilium</keyword>
<dbReference type="Gene3D" id="2.130.10.10">
    <property type="entry name" value="YVTN repeat-like/Quinoprotein amine dehydrogenase"/>
    <property type="match status" value="2"/>
</dbReference>
<dbReference type="EMBL" id="VCAZ01000032">
    <property type="protein sequence ID" value="TSL47572.1"/>
    <property type="molecule type" value="Genomic_DNA"/>
</dbReference>
<dbReference type="PANTHER" id="PTHR32215">
    <property type="entry name" value="CILIA- AND FLAGELLA-ASSOCIATED PROTEIN 57"/>
    <property type="match status" value="1"/>
</dbReference>
<dbReference type="InterPro" id="IPR011047">
    <property type="entry name" value="Quinoprotein_ADH-like_sf"/>
</dbReference>
<protein>
    <submittedName>
        <fullName evidence="7">Cilia-and flagella-associated protein 57</fullName>
    </submittedName>
</protein>
<dbReference type="SMART" id="SM00320">
    <property type="entry name" value="WD40"/>
    <property type="match status" value="6"/>
</dbReference>
<evidence type="ECO:0000256" key="4">
    <source>
        <dbReference type="SAM" id="Coils"/>
    </source>
</evidence>
<dbReference type="Pfam" id="PF23414">
    <property type="entry name" value="Beta-prop_EML_2"/>
    <property type="match status" value="1"/>
</dbReference>
<dbReference type="OrthoDB" id="10251741at2759"/>
<dbReference type="InterPro" id="IPR001680">
    <property type="entry name" value="WD40_rpt"/>
</dbReference>
<keyword evidence="2" id="KW-0677">Repeat</keyword>
<keyword evidence="7" id="KW-0966">Cell projection</keyword>
<feature type="repeat" description="WD" evidence="3">
    <location>
        <begin position="407"/>
        <end position="448"/>
    </location>
</feature>
<feature type="domain" description="EML-like second beta-propeller" evidence="6">
    <location>
        <begin position="293"/>
        <end position="547"/>
    </location>
</feature>
<evidence type="ECO:0000256" key="5">
    <source>
        <dbReference type="SAM" id="MobiDB-lite"/>
    </source>
</evidence>